<comment type="caution">
    <text evidence="1">The sequence shown here is derived from an EMBL/GenBank/DDBJ whole genome shotgun (WGS) entry which is preliminary data.</text>
</comment>
<dbReference type="NCBIfam" id="TIGR02532">
    <property type="entry name" value="IV_pilin_GFxxxE"/>
    <property type="match status" value="1"/>
</dbReference>
<gene>
    <name evidence="1" type="ORF">CWE11_07195</name>
</gene>
<accession>A0A432WGD3</accession>
<proteinExistence type="predicted"/>
<reference evidence="1 2" key="1">
    <citation type="journal article" date="2011" name="Front. Microbiol.">
        <title>Genomic signatures of strain selection and enhancement in Bacillus atrophaeus var. globigii, a historical biowarfare simulant.</title>
        <authorList>
            <person name="Gibbons H.S."/>
            <person name="Broomall S.M."/>
            <person name="McNew L.A."/>
            <person name="Daligault H."/>
            <person name="Chapman C."/>
            <person name="Bruce D."/>
            <person name="Karavis M."/>
            <person name="Krepps M."/>
            <person name="McGregor P.A."/>
            <person name="Hong C."/>
            <person name="Park K.H."/>
            <person name="Akmal A."/>
            <person name="Feldman A."/>
            <person name="Lin J.S."/>
            <person name="Chang W.E."/>
            <person name="Higgs B.W."/>
            <person name="Demirev P."/>
            <person name="Lindquist J."/>
            <person name="Liem A."/>
            <person name="Fochler E."/>
            <person name="Read T.D."/>
            <person name="Tapia R."/>
            <person name="Johnson S."/>
            <person name="Bishop-Lilly K.A."/>
            <person name="Detter C."/>
            <person name="Han C."/>
            <person name="Sozhamannan S."/>
            <person name="Rosenzweig C.N."/>
            <person name="Skowronski E.W."/>
        </authorList>
    </citation>
    <scope>NUCLEOTIDE SEQUENCE [LARGE SCALE GENOMIC DNA]</scope>
    <source>
        <strain evidence="1 2">GYP-17</strain>
    </source>
</reference>
<dbReference type="OrthoDB" id="6401092at2"/>
<dbReference type="Proteomes" id="UP000288405">
    <property type="component" value="Unassembled WGS sequence"/>
</dbReference>
<evidence type="ECO:0000313" key="2">
    <source>
        <dbReference type="Proteomes" id="UP000288405"/>
    </source>
</evidence>
<dbReference type="Pfam" id="PF07963">
    <property type="entry name" value="N_methyl"/>
    <property type="match status" value="1"/>
</dbReference>
<keyword evidence="2" id="KW-1185">Reference proteome</keyword>
<dbReference type="AlphaFoldDB" id="A0A432WGD3"/>
<dbReference type="RefSeq" id="WP_126776941.1">
    <property type="nucleotide sequence ID" value="NZ_PIPM01000006.1"/>
</dbReference>
<sequence length="107" mass="12127">MVLKKPQGFTLPEVMLALSVLSVTAVGSAHLLTHTLHAWQQLSPLYQGEAELAEWLVHLSQQTPLTGQFSSGREWRITHEVEGIRWFVMAHPAFPEWLPAESGWQDR</sequence>
<dbReference type="InterPro" id="IPR012902">
    <property type="entry name" value="N_methyl_site"/>
</dbReference>
<protein>
    <submittedName>
        <fullName evidence="1">Uncharacterized protein</fullName>
    </submittedName>
</protein>
<dbReference type="EMBL" id="PIPM01000006">
    <property type="protein sequence ID" value="RUO32813.1"/>
    <property type="molecule type" value="Genomic_DNA"/>
</dbReference>
<evidence type="ECO:0000313" key="1">
    <source>
        <dbReference type="EMBL" id="RUO32813.1"/>
    </source>
</evidence>
<organism evidence="1 2">
    <name type="scientific">Aliidiomarina sanyensis</name>
    <dbReference type="NCBI Taxonomy" id="1249555"/>
    <lineage>
        <taxon>Bacteria</taxon>
        <taxon>Pseudomonadati</taxon>
        <taxon>Pseudomonadota</taxon>
        <taxon>Gammaproteobacteria</taxon>
        <taxon>Alteromonadales</taxon>
        <taxon>Idiomarinaceae</taxon>
        <taxon>Aliidiomarina</taxon>
    </lineage>
</organism>
<name>A0A432WGD3_9GAMM</name>